<evidence type="ECO:0000313" key="11">
    <source>
        <dbReference type="EMBL" id="GHO55346.1"/>
    </source>
</evidence>
<evidence type="ECO:0000256" key="5">
    <source>
        <dbReference type="ARBA" id="ARBA00022917"/>
    </source>
</evidence>
<dbReference type="RefSeq" id="WP_201371941.1">
    <property type="nucleotide sequence ID" value="NZ_BNJG01000001.1"/>
</dbReference>
<dbReference type="InterPro" id="IPR009080">
    <property type="entry name" value="tRNAsynth_Ia_anticodon-bd"/>
</dbReference>
<dbReference type="InterPro" id="IPR002303">
    <property type="entry name" value="Valyl-tRNA_ligase"/>
</dbReference>
<keyword evidence="12" id="KW-1185">Reference proteome</keyword>
<keyword evidence="5" id="KW-0648">Protein biosynthesis</keyword>
<evidence type="ECO:0000256" key="6">
    <source>
        <dbReference type="ARBA" id="ARBA00023146"/>
    </source>
</evidence>
<comment type="catalytic activity">
    <reaction evidence="8">
        <text>tRNA(Val) + L-valine + ATP = L-valyl-tRNA(Val) + AMP + diphosphate</text>
        <dbReference type="Rhea" id="RHEA:10704"/>
        <dbReference type="Rhea" id="RHEA-COMP:9672"/>
        <dbReference type="Rhea" id="RHEA-COMP:9708"/>
        <dbReference type="ChEBI" id="CHEBI:30616"/>
        <dbReference type="ChEBI" id="CHEBI:33019"/>
        <dbReference type="ChEBI" id="CHEBI:57762"/>
        <dbReference type="ChEBI" id="CHEBI:78442"/>
        <dbReference type="ChEBI" id="CHEBI:78537"/>
        <dbReference type="ChEBI" id="CHEBI:456215"/>
        <dbReference type="EC" id="6.1.1.9"/>
    </reaction>
</comment>
<evidence type="ECO:0000256" key="7">
    <source>
        <dbReference type="ARBA" id="ARBA00029936"/>
    </source>
</evidence>
<evidence type="ECO:0000256" key="1">
    <source>
        <dbReference type="ARBA" id="ARBA00013169"/>
    </source>
</evidence>
<accession>A0ABQ3URJ1</accession>
<dbReference type="Gene3D" id="1.10.730.10">
    <property type="entry name" value="Isoleucyl-tRNA Synthetase, Domain 1"/>
    <property type="match status" value="1"/>
</dbReference>
<reference evidence="11 12" key="1">
    <citation type="journal article" date="2021" name="Int. J. Syst. Evol. Microbiol.">
        <title>Reticulibacter mediterranei gen. nov., sp. nov., within the new family Reticulibacteraceae fam. nov., and Ktedonospora formicarum gen. nov., sp. nov., Ktedonobacter robiniae sp. nov., Dictyobacter formicarum sp. nov. and Dictyobacter arantiisoli sp. nov., belonging to the class Ktedonobacteria.</title>
        <authorList>
            <person name="Yabe S."/>
            <person name="Zheng Y."/>
            <person name="Wang C.M."/>
            <person name="Sakai Y."/>
            <person name="Abe K."/>
            <person name="Yokota A."/>
            <person name="Donadio S."/>
            <person name="Cavaletti L."/>
            <person name="Monciardini P."/>
        </authorList>
    </citation>
    <scope>NUCLEOTIDE SEQUENCE [LARGE SCALE GENOMIC DNA]</scope>
    <source>
        <strain evidence="11 12">SOSP1-30</strain>
    </source>
</reference>
<evidence type="ECO:0000256" key="3">
    <source>
        <dbReference type="ARBA" id="ARBA00022741"/>
    </source>
</evidence>
<dbReference type="SUPFAM" id="SSF47323">
    <property type="entry name" value="Anticodon-binding domain of a subclass of class I aminoacyl-tRNA synthetases"/>
    <property type="match status" value="1"/>
</dbReference>
<dbReference type="Proteomes" id="UP000654345">
    <property type="component" value="Unassembled WGS sequence"/>
</dbReference>
<evidence type="ECO:0000256" key="4">
    <source>
        <dbReference type="ARBA" id="ARBA00022840"/>
    </source>
</evidence>
<evidence type="ECO:0000256" key="2">
    <source>
        <dbReference type="ARBA" id="ARBA00022598"/>
    </source>
</evidence>
<gene>
    <name evidence="11" type="ORF">KSB_38210</name>
</gene>
<keyword evidence="6" id="KW-0030">Aminoacyl-tRNA synthetase</keyword>
<dbReference type="Gene3D" id="3.40.50.620">
    <property type="entry name" value="HUPs"/>
    <property type="match status" value="1"/>
</dbReference>
<evidence type="ECO:0000256" key="8">
    <source>
        <dbReference type="ARBA" id="ARBA00047552"/>
    </source>
</evidence>
<keyword evidence="4" id="KW-0067">ATP-binding</keyword>
<dbReference type="InterPro" id="IPR033705">
    <property type="entry name" value="Anticodon_Ia_Val"/>
</dbReference>
<dbReference type="EC" id="6.1.1.9" evidence="1"/>
<dbReference type="SUPFAM" id="SSF52374">
    <property type="entry name" value="Nucleotidylyl transferase"/>
    <property type="match status" value="1"/>
</dbReference>
<name>A0ABQ3URJ1_9CHLR</name>
<proteinExistence type="predicted"/>
<protein>
    <recommendedName>
        <fullName evidence="1">valine--tRNA ligase</fullName>
        <ecNumber evidence="1">6.1.1.9</ecNumber>
    </recommendedName>
    <alternativeName>
        <fullName evidence="7">Valyl-tRNA synthetase</fullName>
    </alternativeName>
</protein>
<dbReference type="InterPro" id="IPR013155">
    <property type="entry name" value="M/V/L/I-tRNA-synth_anticd-bd"/>
</dbReference>
<dbReference type="InterPro" id="IPR014729">
    <property type="entry name" value="Rossmann-like_a/b/a_fold"/>
</dbReference>
<dbReference type="InterPro" id="IPR002300">
    <property type="entry name" value="aa-tRNA-synth_Ia"/>
</dbReference>
<sequence length="298" mass="33706">MGKGLYLTGEIPWREVLVSGHALSAERSKISKSKGNSHAGGPLELVERESADALRYWATSIKPGLDTPFHPELIANGRRLVTKLWNAARFAARHLQELSPEEMTSTQELAGLLPTDRWLLARLAHTIEHATLELRENDYAAARAEVERFFWSDLCDNYLELVKARLYNGMGEHTQAARWTLYQALLAVIKLLAPYMPFITEEIYQGLFQEREGVTSLHLASWPQAPAWWQSARAEADGQALLDLLKQVRRYKAEQGLSVGAELERLELSVRSDLKDMLEAALVDLKSATRARELIFTW</sequence>
<organism evidence="11 12">
    <name type="scientific">Ktedonobacter robiniae</name>
    <dbReference type="NCBI Taxonomy" id="2778365"/>
    <lineage>
        <taxon>Bacteria</taxon>
        <taxon>Bacillati</taxon>
        <taxon>Chloroflexota</taxon>
        <taxon>Ktedonobacteria</taxon>
        <taxon>Ktedonobacterales</taxon>
        <taxon>Ktedonobacteraceae</taxon>
        <taxon>Ktedonobacter</taxon>
    </lineage>
</organism>
<feature type="domain" description="Methionyl/Valyl/Leucyl/Isoleucyl-tRNA synthetase anticodon-binding" evidence="10">
    <location>
        <begin position="116"/>
        <end position="264"/>
    </location>
</feature>
<keyword evidence="2" id="KW-0436">Ligase</keyword>
<comment type="caution">
    <text evidence="11">The sequence shown here is derived from an EMBL/GenBank/DDBJ whole genome shotgun (WGS) entry which is preliminary data.</text>
</comment>
<evidence type="ECO:0000313" key="12">
    <source>
        <dbReference type="Proteomes" id="UP000654345"/>
    </source>
</evidence>
<evidence type="ECO:0000259" key="9">
    <source>
        <dbReference type="Pfam" id="PF00133"/>
    </source>
</evidence>
<dbReference type="Pfam" id="PF00133">
    <property type="entry name" value="tRNA-synt_1"/>
    <property type="match status" value="1"/>
</dbReference>
<dbReference type="CDD" id="cd07962">
    <property type="entry name" value="Anticodon_Ia_Val"/>
    <property type="match status" value="1"/>
</dbReference>
<feature type="domain" description="Aminoacyl-tRNA synthetase class Ia" evidence="9">
    <location>
        <begin position="4"/>
        <end position="60"/>
    </location>
</feature>
<dbReference type="PANTHER" id="PTHR11946:SF93">
    <property type="entry name" value="VALINE--TRNA LIGASE, CHLOROPLASTIC_MITOCHONDRIAL 2"/>
    <property type="match status" value="1"/>
</dbReference>
<evidence type="ECO:0000259" key="10">
    <source>
        <dbReference type="Pfam" id="PF08264"/>
    </source>
</evidence>
<dbReference type="PANTHER" id="PTHR11946">
    <property type="entry name" value="VALYL-TRNA SYNTHETASES"/>
    <property type="match status" value="1"/>
</dbReference>
<dbReference type="Pfam" id="PF08264">
    <property type="entry name" value="Anticodon_1"/>
    <property type="match status" value="1"/>
</dbReference>
<keyword evidence="3" id="KW-0547">Nucleotide-binding</keyword>
<dbReference type="EMBL" id="BNJG01000001">
    <property type="protein sequence ID" value="GHO55346.1"/>
    <property type="molecule type" value="Genomic_DNA"/>
</dbReference>